<dbReference type="InterPro" id="IPR015797">
    <property type="entry name" value="NUDIX_hydrolase-like_dom_sf"/>
</dbReference>
<evidence type="ECO:0000259" key="7">
    <source>
        <dbReference type="PROSITE" id="PS51462"/>
    </source>
</evidence>
<evidence type="ECO:0000313" key="9">
    <source>
        <dbReference type="Proteomes" id="UP000231987"/>
    </source>
</evidence>
<evidence type="ECO:0000313" key="8">
    <source>
        <dbReference type="EMBL" id="PJR14970.1"/>
    </source>
</evidence>
<evidence type="ECO:0000256" key="3">
    <source>
        <dbReference type="ARBA" id="ARBA00022723"/>
    </source>
</evidence>
<dbReference type="Proteomes" id="UP000231987">
    <property type="component" value="Unassembled WGS sequence"/>
</dbReference>
<dbReference type="AlphaFoldDB" id="A0A2J0Z371"/>
<name>A0A2J0Z371_RHIML</name>
<comment type="caution">
    <text evidence="8">The sequence shown here is derived from an EMBL/GenBank/DDBJ whole genome shotgun (WGS) entry which is preliminary data.</text>
</comment>
<proteinExistence type="predicted"/>
<gene>
    <name evidence="8" type="ORF">CEJ86_14260</name>
</gene>
<dbReference type="InterPro" id="IPR000086">
    <property type="entry name" value="NUDIX_hydrolase_dom"/>
</dbReference>
<dbReference type="Gene3D" id="3.90.79.10">
    <property type="entry name" value="Nucleoside Triphosphate Pyrophosphohydrolase"/>
    <property type="match status" value="2"/>
</dbReference>
<feature type="domain" description="Nudix hydrolase" evidence="7">
    <location>
        <begin position="24"/>
        <end position="209"/>
    </location>
</feature>
<evidence type="ECO:0000256" key="2">
    <source>
        <dbReference type="ARBA" id="ARBA00001946"/>
    </source>
</evidence>
<evidence type="ECO:0000256" key="5">
    <source>
        <dbReference type="ARBA" id="ARBA00022842"/>
    </source>
</evidence>
<keyword evidence="4 8" id="KW-0378">Hydrolase</keyword>
<keyword evidence="3" id="KW-0479">Metal-binding</keyword>
<dbReference type="InterPro" id="IPR039121">
    <property type="entry name" value="NUDT19"/>
</dbReference>
<dbReference type="GO" id="GO:0016818">
    <property type="term" value="F:hydrolase activity, acting on acid anhydrides, in phosphorus-containing anhydrides"/>
    <property type="evidence" value="ECO:0007669"/>
    <property type="project" value="InterPro"/>
</dbReference>
<reference evidence="8 9" key="1">
    <citation type="submission" date="2017-06" db="EMBL/GenBank/DDBJ databases">
        <title>Ensifer strains isolated from leguminous trees and herbs display diverse denitrification phenotypes with some acting as strong N2O sinks.</title>
        <authorList>
            <person name="Woliy K."/>
            <person name="Mania D."/>
            <person name="Bakken L.R."/>
            <person name="Frostegard A."/>
        </authorList>
    </citation>
    <scope>NUCLEOTIDE SEQUENCE [LARGE SCALE GENOMIC DNA]</scope>
    <source>
        <strain evidence="8 9">AC50a</strain>
    </source>
</reference>
<evidence type="ECO:0000256" key="4">
    <source>
        <dbReference type="ARBA" id="ARBA00022801"/>
    </source>
</evidence>
<dbReference type="PROSITE" id="PS51462">
    <property type="entry name" value="NUDIX"/>
    <property type="match status" value="1"/>
</dbReference>
<dbReference type="SUPFAM" id="SSF55811">
    <property type="entry name" value="Nudix"/>
    <property type="match status" value="1"/>
</dbReference>
<evidence type="ECO:0000256" key="1">
    <source>
        <dbReference type="ARBA" id="ARBA00001936"/>
    </source>
</evidence>
<evidence type="ECO:0000256" key="6">
    <source>
        <dbReference type="ARBA" id="ARBA00023211"/>
    </source>
</evidence>
<protein>
    <submittedName>
        <fullName evidence="8">Hydrolase</fullName>
    </submittedName>
</protein>
<dbReference type="PANTHER" id="PTHR12318:SF0">
    <property type="entry name" value="ACYL-COENZYME A DIPHOSPHATASE NUDT19"/>
    <property type="match status" value="1"/>
</dbReference>
<dbReference type="PANTHER" id="PTHR12318">
    <property type="entry name" value="TESTOSTERONE-REGULATED PROTEIN RP2"/>
    <property type="match status" value="1"/>
</dbReference>
<accession>A0A2J0Z371</accession>
<comment type="cofactor">
    <cofactor evidence="2">
        <name>Mg(2+)</name>
        <dbReference type="ChEBI" id="CHEBI:18420"/>
    </cofactor>
</comment>
<keyword evidence="5" id="KW-0460">Magnesium</keyword>
<keyword evidence="6" id="KW-0464">Manganese</keyword>
<dbReference type="RefSeq" id="WP_100672210.1">
    <property type="nucleotide sequence ID" value="NZ_NJGD01000005.1"/>
</dbReference>
<dbReference type="CDD" id="cd18870">
    <property type="entry name" value="NUDIX_AcylCoAdiphos_Nudt19"/>
    <property type="match status" value="1"/>
</dbReference>
<sequence length="238" mass="26670">MTPERLGGRAFALDAEAESCPTVRTRDAASIMLLDRSGKDIRVLMGKRHSAHVFMPDLYVFPGGRRDPGDHRLRFDGDLHPAVLRSLRAGEGRAITVARARALALAAARELYEEAGISLGRTHERQGSALPFLPDLSNLRYMARAITPPGLPRRFDTRFFAVFADEAEIDPSLAAESRELQDLQWIDVNDFSALRVPEITAIILSDLRNDLESDPSLPPERTVPFYFTRHGRFHRTLL</sequence>
<dbReference type="EMBL" id="NJGD01000005">
    <property type="protein sequence ID" value="PJR14970.1"/>
    <property type="molecule type" value="Genomic_DNA"/>
</dbReference>
<organism evidence="8 9">
    <name type="scientific">Rhizobium meliloti</name>
    <name type="common">Ensifer meliloti</name>
    <name type="synonym">Sinorhizobium meliloti</name>
    <dbReference type="NCBI Taxonomy" id="382"/>
    <lineage>
        <taxon>Bacteria</taxon>
        <taxon>Pseudomonadati</taxon>
        <taxon>Pseudomonadota</taxon>
        <taxon>Alphaproteobacteria</taxon>
        <taxon>Hyphomicrobiales</taxon>
        <taxon>Rhizobiaceae</taxon>
        <taxon>Sinorhizobium/Ensifer group</taxon>
        <taxon>Sinorhizobium</taxon>
    </lineage>
</organism>
<comment type="cofactor">
    <cofactor evidence="1">
        <name>Mn(2+)</name>
        <dbReference type="ChEBI" id="CHEBI:29035"/>
    </cofactor>
</comment>
<dbReference type="GO" id="GO:0046872">
    <property type="term" value="F:metal ion binding"/>
    <property type="evidence" value="ECO:0007669"/>
    <property type="project" value="UniProtKB-KW"/>
</dbReference>